<dbReference type="EMBL" id="CP049257">
    <property type="protein sequence ID" value="QIG44607.1"/>
    <property type="molecule type" value="Genomic_DNA"/>
</dbReference>
<dbReference type="KEGG" id="nano:G5V58_19085"/>
<dbReference type="AlphaFoldDB" id="A0A6G6WHH1"/>
<dbReference type="Proteomes" id="UP000502996">
    <property type="component" value="Chromosome"/>
</dbReference>
<sequence>MSAPVLVSTRGSMTVLTLDRPEARNPLNGELADALLDALRTALEDDGTRSVAIAAHGPAFSAGGDLRQMKELASTPGEVAWAWPQSIVDLHRLALRAPKPLVALVDGPAYAGGMGLAGMCDVVLATRRASFAMPEVKIGLFPMIIVAPLVRALPRKLVMDLVLTGRAMDVAEADKAGFLARVCEGTEELWAAADEYAAMFADTSPLAVRLGRRAFAHLADLPADQALDAAQFMNLPFFLGSDLPEGAAAFLEKRPPRWKESPDG</sequence>
<dbReference type="SUPFAM" id="SSF52096">
    <property type="entry name" value="ClpP/crotonase"/>
    <property type="match status" value="1"/>
</dbReference>
<dbReference type="PANTHER" id="PTHR42964:SF1">
    <property type="entry name" value="POLYKETIDE BIOSYNTHESIS ENOYL-COA HYDRATASE PKSH-RELATED"/>
    <property type="match status" value="1"/>
</dbReference>
<accession>A0A6G6WHH1</accession>
<keyword evidence="3" id="KW-1185">Reference proteome</keyword>
<name>A0A6G6WHH1_9ACTN</name>
<dbReference type="InterPro" id="IPR051683">
    <property type="entry name" value="Enoyl-CoA_Hydratase/Isomerase"/>
</dbReference>
<protein>
    <submittedName>
        <fullName evidence="2">Enoyl-CoA hydratase</fullName>
    </submittedName>
</protein>
<proteinExistence type="inferred from homology"/>
<dbReference type="PANTHER" id="PTHR42964">
    <property type="entry name" value="ENOYL-COA HYDRATASE"/>
    <property type="match status" value="1"/>
</dbReference>
<evidence type="ECO:0000313" key="3">
    <source>
        <dbReference type="Proteomes" id="UP000502996"/>
    </source>
</evidence>
<comment type="similarity">
    <text evidence="1">Belongs to the enoyl-CoA hydratase/isomerase family.</text>
</comment>
<dbReference type="InterPro" id="IPR001753">
    <property type="entry name" value="Enoyl-CoA_hydra/iso"/>
</dbReference>
<evidence type="ECO:0000313" key="2">
    <source>
        <dbReference type="EMBL" id="QIG44607.1"/>
    </source>
</evidence>
<dbReference type="Gene3D" id="3.90.226.10">
    <property type="entry name" value="2-enoyl-CoA Hydratase, Chain A, domain 1"/>
    <property type="match status" value="1"/>
</dbReference>
<dbReference type="RefSeq" id="WP_165236322.1">
    <property type="nucleotide sequence ID" value="NZ_CP049257.1"/>
</dbReference>
<organism evidence="2 3">
    <name type="scientific">Nocardioides anomalus</name>
    <dbReference type="NCBI Taxonomy" id="2712223"/>
    <lineage>
        <taxon>Bacteria</taxon>
        <taxon>Bacillati</taxon>
        <taxon>Actinomycetota</taxon>
        <taxon>Actinomycetes</taxon>
        <taxon>Propionibacteriales</taxon>
        <taxon>Nocardioidaceae</taxon>
        <taxon>Nocardioides</taxon>
    </lineage>
</organism>
<evidence type="ECO:0000256" key="1">
    <source>
        <dbReference type="ARBA" id="ARBA00005254"/>
    </source>
</evidence>
<dbReference type="Pfam" id="PF00378">
    <property type="entry name" value="ECH_1"/>
    <property type="match status" value="1"/>
</dbReference>
<reference evidence="2 3" key="1">
    <citation type="submission" date="2020-02" db="EMBL/GenBank/DDBJ databases">
        <title>Full genome sequence of Nocardioides sp. R-3366.</title>
        <authorList>
            <person name="Im W.-T."/>
        </authorList>
    </citation>
    <scope>NUCLEOTIDE SEQUENCE [LARGE SCALE GENOMIC DNA]</scope>
    <source>
        <strain evidence="2 3">R-3366</strain>
    </source>
</reference>
<dbReference type="InterPro" id="IPR029045">
    <property type="entry name" value="ClpP/crotonase-like_dom_sf"/>
</dbReference>
<dbReference type="CDD" id="cd06558">
    <property type="entry name" value="crotonase-like"/>
    <property type="match status" value="1"/>
</dbReference>
<gene>
    <name evidence="2" type="ORF">G5V58_19085</name>
</gene>
<dbReference type="GO" id="GO:0003824">
    <property type="term" value="F:catalytic activity"/>
    <property type="evidence" value="ECO:0007669"/>
    <property type="project" value="UniProtKB-ARBA"/>
</dbReference>